<accession>A0AAV5R0F7</accession>
<organism evidence="2 3">
    <name type="scientific">Pichia kluyveri</name>
    <name type="common">Yeast</name>
    <dbReference type="NCBI Taxonomy" id="36015"/>
    <lineage>
        <taxon>Eukaryota</taxon>
        <taxon>Fungi</taxon>
        <taxon>Dikarya</taxon>
        <taxon>Ascomycota</taxon>
        <taxon>Saccharomycotina</taxon>
        <taxon>Pichiomycetes</taxon>
        <taxon>Pichiales</taxon>
        <taxon>Pichiaceae</taxon>
        <taxon>Pichia</taxon>
    </lineage>
</organism>
<keyword evidence="3" id="KW-1185">Reference proteome</keyword>
<gene>
    <name evidence="2" type="ORF">DAPK24_013350</name>
</gene>
<dbReference type="EMBL" id="BTGB01000001">
    <property type="protein sequence ID" value="GMM44760.1"/>
    <property type="molecule type" value="Genomic_DNA"/>
</dbReference>
<evidence type="ECO:0000256" key="1">
    <source>
        <dbReference type="SAM" id="MobiDB-lite"/>
    </source>
</evidence>
<evidence type="ECO:0000313" key="2">
    <source>
        <dbReference type="EMBL" id="GMM44760.1"/>
    </source>
</evidence>
<sequence length="147" mass="16175">MPSKNSVNKPKANITRQRKSHLLSKRRAIRSRQAVTTIQSSNGSLAIVPIKNGGGVVANTIMSNKKAKKVNRNIKYAERRVEEMSKGKKGNSNNNNNDDDGMDIDEINEKNKTIRESLWNLIENCKVNGLGLQVSKGNGTTLGSVPF</sequence>
<proteinExistence type="predicted"/>
<protein>
    <submittedName>
        <fullName evidence="2">Alb1 protein</fullName>
    </submittedName>
</protein>
<evidence type="ECO:0000313" key="3">
    <source>
        <dbReference type="Proteomes" id="UP001378960"/>
    </source>
</evidence>
<feature type="region of interest" description="Disordered" evidence="1">
    <location>
        <begin position="1"/>
        <end position="23"/>
    </location>
</feature>
<reference evidence="2 3" key="1">
    <citation type="journal article" date="2023" name="Elife">
        <title>Identification of key yeast species and microbe-microbe interactions impacting larval growth of Drosophila in the wild.</title>
        <authorList>
            <person name="Mure A."/>
            <person name="Sugiura Y."/>
            <person name="Maeda R."/>
            <person name="Honda K."/>
            <person name="Sakurai N."/>
            <person name="Takahashi Y."/>
            <person name="Watada M."/>
            <person name="Katoh T."/>
            <person name="Gotoh A."/>
            <person name="Gotoh Y."/>
            <person name="Taniguchi I."/>
            <person name="Nakamura K."/>
            <person name="Hayashi T."/>
            <person name="Katayama T."/>
            <person name="Uemura T."/>
            <person name="Hattori Y."/>
        </authorList>
    </citation>
    <scope>NUCLEOTIDE SEQUENCE [LARGE SCALE GENOMIC DNA]</scope>
    <source>
        <strain evidence="2 3">PK-24</strain>
    </source>
</reference>
<comment type="caution">
    <text evidence="2">The sequence shown here is derived from an EMBL/GenBank/DDBJ whole genome shotgun (WGS) entry which is preliminary data.</text>
</comment>
<feature type="region of interest" description="Disordered" evidence="1">
    <location>
        <begin position="80"/>
        <end position="104"/>
    </location>
</feature>
<dbReference type="AlphaFoldDB" id="A0AAV5R0F7"/>
<dbReference type="Proteomes" id="UP001378960">
    <property type="component" value="Unassembled WGS sequence"/>
</dbReference>
<name>A0AAV5R0F7_PICKL</name>